<dbReference type="RefSeq" id="WP_085231600.1">
    <property type="nucleotide sequence ID" value="NZ_AP022613.1"/>
</dbReference>
<reference evidence="1 2" key="1">
    <citation type="journal article" date="2019" name="Emerg. Microbes Infect.">
        <title>Comprehensive subspecies identification of 175 nontuberculous mycobacteria species based on 7547 genomic profiles.</title>
        <authorList>
            <person name="Matsumoto Y."/>
            <person name="Kinjo T."/>
            <person name="Motooka D."/>
            <person name="Nabeya D."/>
            <person name="Jung N."/>
            <person name="Uechi K."/>
            <person name="Horii T."/>
            <person name="Iida T."/>
            <person name="Fujita J."/>
            <person name="Nakamura S."/>
        </authorList>
    </citation>
    <scope>NUCLEOTIDE SEQUENCE [LARGE SCALE GENOMIC DNA]</scope>
    <source>
        <strain evidence="1 2">JCM 14738</strain>
    </source>
</reference>
<sequence length="127" mass="12135">MSFVNAVPQALTAAAGNLAGIGSALAAANTAAAAPTAGIEAIAADAVSAALVAVFSAHGLGYQSLGAELAELHEQIVQALRSGGASYAAAEAENAALVRDAVEAAEAPAQTLLGHPLLGHGGEGQPG</sequence>
<dbReference type="EMBL" id="AP022613">
    <property type="protein sequence ID" value="BBZ38920.1"/>
    <property type="molecule type" value="Genomic_DNA"/>
</dbReference>
<gene>
    <name evidence="1" type="ORF">MCNS_19830</name>
</gene>
<evidence type="ECO:0000313" key="1">
    <source>
        <dbReference type="EMBL" id="BBZ38920.1"/>
    </source>
</evidence>
<dbReference type="Gene3D" id="1.10.287.850">
    <property type="entry name" value="HP0062-like domain"/>
    <property type="match status" value="1"/>
</dbReference>
<dbReference type="Pfam" id="PF00934">
    <property type="entry name" value="PE"/>
    <property type="match status" value="1"/>
</dbReference>
<dbReference type="Proteomes" id="UP000467385">
    <property type="component" value="Chromosome"/>
</dbReference>
<dbReference type="STRING" id="44010.AWC00_05185"/>
<dbReference type="AlphaFoldDB" id="A0A1X1TMT1"/>
<keyword evidence="2" id="KW-1185">Reference proteome</keyword>
<accession>A0A1X1TMT1</accession>
<protein>
    <submittedName>
        <fullName evidence="1">Uncharacterized protein</fullName>
    </submittedName>
</protein>
<dbReference type="InterPro" id="IPR038332">
    <property type="entry name" value="PPE_sf"/>
</dbReference>
<organism evidence="1 2">
    <name type="scientific">Mycobacterium conspicuum</name>
    <dbReference type="NCBI Taxonomy" id="44010"/>
    <lineage>
        <taxon>Bacteria</taxon>
        <taxon>Bacillati</taxon>
        <taxon>Actinomycetota</taxon>
        <taxon>Actinomycetes</taxon>
        <taxon>Mycobacteriales</taxon>
        <taxon>Mycobacteriaceae</taxon>
        <taxon>Mycobacterium</taxon>
    </lineage>
</organism>
<name>A0A1X1TMT1_9MYCO</name>
<proteinExistence type="predicted"/>
<dbReference type="InterPro" id="IPR000084">
    <property type="entry name" value="PE-PGRS_N"/>
</dbReference>
<dbReference type="SUPFAM" id="SSF140459">
    <property type="entry name" value="PE/PPE dimer-like"/>
    <property type="match status" value="1"/>
</dbReference>
<evidence type="ECO:0000313" key="2">
    <source>
        <dbReference type="Proteomes" id="UP000467385"/>
    </source>
</evidence>